<dbReference type="EMBL" id="LR026963">
    <property type="protein sequence ID" value="VBB69541.1"/>
    <property type="molecule type" value="Genomic_DNA"/>
</dbReference>
<gene>
    <name evidence="3" type="ORF">RIEGSTA812A_PEG_1014</name>
</gene>
<dbReference type="NCBIfam" id="TIGR00152">
    <property type="entry name" value="dephospho-CoA kinase"/>
    <property type="match status" value="1"/>
</dbReference>
<dbReference type="AlphaFoldDB" id="A0A484H7L7"/>
<evidence type="ECO:0000256" key="2">
    <source>
        <dbReference type="ARBA" id="ARBA00022840"/>
    </source>
</evidence>
<keyword evidence="3" id="KW-0418">Kinase</keyword>
<keyword evidence="3" id="KW-0808">Transferase</keyword>
<dbReference type="CDD" id="cd02022">
    <property type="entry name" value="DPCK"/>
    <property type="match status" value="1"/>
</dbReference>
<dbReference type="GO" id="GO:0015937">
    <property type="term" value="P:coenzyme A biosynthetic process"/>
    <property type="evidence" value="ECO:0007669"/>
    <property type="project" value="InterPro"/>
</dbReference>
<proteinExistence type="inferred from homology"/>
<protein>
    <submittedName>
        <fullName evidence="3">Dephospho-CoA kinase</fullName>
        <ecNumber evidence="3">2.7.1.24</ecNumber>
    </submittedName>
</protein>
<dbReference type="Gene3D" id="3.40.50.300">
    <property type="entry name" value="P-loop containing nucleotide triphosphate hydrolases"/>
    <property type="match status" value="1"/>
</dbReference>
<dbReference type="GO" id="GO:0005524">
    <property type="term" value="F:ATP binding"/>
    <property type="evidence" value="ECO:0007669"/>
    <property type="project" value="UniProtKB-KW"/>
</dbReference>
<sequence>MHILGLTGSIAMGKSTVATMLRRFGIPVYDSDAAVHTLLSSAAMPTIAATFPDAIQDGVVDRLALGSRVFGDPVQLRQLEAILHPLVRQAEKRFLQRAATRHTTLVALEIPLLFETCSEQRCDTVVVVTAPQFLQTQRALCRVGMTLHKLEAIRLRQTPEIEKRRRAHFVVPTGLGLRATVRCLMRVIGIARMCPSHHWPPRPLSGMSRQGRHYA</sequence>
<dbReference type="PANTHER" id="PTHR10695:SF46">
    <property type="entry name" value="BIFUNCTIONAL COENZYME A SYNTHASE-RELATED"/>
    <property type="match status" value="1"/>
</dbReference>
<accession>A0A484H7L7</accession>
<dbReference type="GO" id="GO:0004140">
    <property type="term" value="F:dephospho-CoA kinase activity"/>
    <property type="evidence" value="ECO:0007669"/>
    <property type="project" value="UniProtKB-EC"/>
</dbReference>
<keyword evidence="2" id="KW-0067">ATP-binding</keyword>
<dbReference type="InterPro" id="IPR001977">
    <property type="entry name" value="Depp_CoAkinase"/>
</dbReference>
<evidence type="ECO:0000256" key="1">
    <source>
        <dbReference type="ARBA" id="ARBA00022741"/>
    </source>
</evidence>
<organism evidence="3">
    <name type="scientific">invertebrate metagenome</name>
    <dbReference type="NCBI Taxonomy" id="1711999"/>
    <lineage>
        <taxon>unclassified sequences</taxon>
        <taxon>metagenomes</taxon>
        <taxon>organismal metagenomes</taxon>
    </lineage>
</organism>
<reference evidence="3" key="1">
    <citation type="submission" date="2018-10" db="EMBL/GenBank/DDBJ databases">
        <authorList>
            <person name="Gruber-Vodicka H."/>
            <person name="Jaeckle O."/>
        </authorList>
    </citation>
    <scope>NUCLEOTIDE SEQUENCE</scope>
</reference>
<name>A0A484H7L7_9ZZZZ</name>
<dbReference type="Pfam" id="PF01121">
    <property type="entry name" value="CoaE"/>
    <property type="match status" value="1"/>
</dbReference>
<dbReference type="PROSITE" id="PS51219">
    <property type="entry name" value="DPCK"/>
    <property type="match status" value="1"/>
</dbReference>
<dbReference type="HAMAP" id="MF_00376">
    <property type="entry name" value="Dephospho_CoA_kinase"/>
    <property type="match status" value="1"/>
</dbReference>
<dbReference type="PANTHER" id="PTHR10695">
    <property type="entry name" value="DEPHOSPHO-COA KINASE-RELATED"/>
    <property type="match status" value="1"/>
</dbReference>
<evidence type="ECO:0000313" key="3">
    <source>
        <dbReference type="EMBL" id="VBB69541.1"/>
    </source>
</evidence>
<dbReference type="InterPro" id="IPR027417">
    <property type="entry name" value="P-loop_NTPase"/>
</dbReference>
<dbReference type="SUPFAM" id="SSF52540">
    <property type="entry name" value="P-loop containing nucleoside triphosphate hydrolases"/>
    <property type="match status" value="1"/>
</dbReference>
<keyword evidence="1" id="KW-0547">Nucleotide-binding</keyword>
<dbReference type="EC" id="2.7.1.24" evidence="3"/>